<dbReference type="Pfam" id="PF00112">
    <property type="entry name" value="Peptidase_C1"/>
    <property type="match status" value="1"/>
</dbReference>
<evidence type="ECO:0000256" key="1">
    <source>
        <dbReference type="ARBA" id="ARBA00008455"/>
    </source>
</evidence>
<evidence type="ECO:0000256" key="3">
    <source>
        <dbReference type="ARBA" id="ARBA00022801"/>
    </source>
</evidence>
<dbReference type="Gene3D" id="1.10.287.2250">
    <property type="match status" value="1"/>
</dbReference>
<evidence type="ECO:0000256" key="2">
    <source>
        <dbReference type="ARBA" id="ARBA00022670"/>
    </source>
</evidence>
<dbReference type="PRINTS" id="PR00705">
    <property type="entry name" value="PAPAIN"/>
</dbReference>
<dbReference type="PROSITE" id="PS51257">
    <property type="entry name" value="PROKAR_LIPOPROTEIN"/>
    <property type="match status" value="1"/>
</dbReference>
<dbReference type="Gene3D" id="3.90.70.10">
    <property type="entry name" value="Cysteine proteinases"/>
    <property type="match status" value="1"/>
</dbReference>
<dbReference type="PROSITE" id="PS00640">
    <property type="entry name" value="THIOL_PROTEASE_ASN"/>
    <property type="match status" value="1"/>
</dbReference>
<keyword evidence="2" id="KW-0645">Protease</keyword>
<dbReference type="InterPro" id="IPR000668">
    <property type="entry name" value="Peptidase_C1A_C"/>
</dbReference>
<dbReference type="InterPro" id="IPR039417">
    <property type="entry name" value="Peptidase_C1A_papain-like"/>
</dbReference>
<dbReference type="SMART" id="SM00645">
    <property type="entry name" value="Pept_C1"/>
    <property type="match status" value="1"/>
</dbReference>
<evidence type="ECO:0000313" key="10">
    <source>
        <dbReference type="EMBL" id="KAG8576012.1"/>
    </source>
</evidence>
<dbReference type="GO" id="GO:0008234">
    <property type="term" value="F:cysteine-type peptidase activity"/>
    <property type="evidence" value="ECO:0007669"/>
    <property type="project" value="UniProtKB-KW"/>
</dbReference>
<keyword evidence="3" id="KW-0378">Hydrolase</keyword>
<keyword evidence="6" id="KW-1015">Disulfide bond</keyword>
<dbReference type="InterPro" id="IPR038765">
    <property type="entry name" value="Papain-like_cys_pep_sf"/>
</dbReference>
<comment type="caution">
    <text evidence="10">The sequence shown here is derived from an EMBL/GenBank/DDBJ whole genome shotgun (WGS) entry which is preliminary data.</text>
</comment>
<evidence type="ECO:0000313" key="11">
    <source>
        <dbReference type="Proteomes" id="UP000824782"/>
    </source>
</evidence>
<protein>
    <recommendedName>
        <fullName evidence="12">Cathepsin L</fullName>
    </recommendedName>
</protein>
<dbReference type="EMBL" id="WNYA01000004">
    <property type="protein sequence ID" value="KAG8576012.1"/>
    <property type="molecule type" value="Genomic_DNA"/>
</dbReference>
<reference evidence="10" key="1">
    <citation type="thesis" date="2020" institute="ProQuest LLC" country="789 East Eisenhower Parkway, Ann Arbor, MI, USA">
        <title>Comparative Genomics and Chromosome Evolution.</title>
        <authorList>
            <person name="Mudd A.B."/>
        </authorList>
    </citation>
    <scope>NUCLEOTIDE SEQUENCE</scope>
    <source>
        <strain evidence="10">237g6f4</strain>
        <tissue evidence="10">Blood</tissue>
    </source>
</reference>
<feature type="domain" description="Cathepsin propeptide inhibitor" evidence="9">
    <location>
        <begin position="27"/>
        <end position="87"/>
    </location>
</feature>
<comment type="similarity">
    <text evidence="1">Belongs to the peptidase C1 family.</text>
</comment>
<organism evidence="10 11">
    <name type="scientific">Engystomops pustulosus</name>
    <name type="common">Tungara frog</name>
    <name type="synonym">Physalaemus pustulosus</name>
    <dbReference type="NCBI Taxonomy" id="76066"/>
    <lineage>
        <taxon>Eukaryota</taxon>
        <taxon>Metazoa</taxon>
        <taxon>Chordata</taxon>
        <taxon>Craniata</taxon>
        <taxon>Vertebrata</taxon>
        <taxon>Euteleostomi</taxon>
        <taxon>Amphibia</taxon>
        <taxon>Batrachia</taxon>
        <taxon>Anura</taxon>
        <taxon>Neobatrachia</taxon>
        <taxon>Hyloidea</taxon>
        <taxon>Leptodactylidae</taxon>
        <taxon>Leiuperinae</taxon>
        <taxon>Engystomops</taxon>
    </lineage>
</organism>
<evidence type="ECO:0000256" key="6">
    <source>
        <dbReference type="ARBA" id="ARBA00023157"/>
    </source>
</evidence>
<evidence type="ECO:0000259" key="9">
    <source>
        <dbReference type="SMART" id="SM00848"/>
    </source>
</evidence>
<evidence type="ECO:0008006" key="12">
    <source>
        <dbReference type="Google" id="ProtNLM"/>
    </source>
</evidence>
<dbReference type="CDD" id="cd02248">
    <property type="entry name" value="Peptidase_C1A"/>
    <property type="match status" value="1"/>
</dbReference>
<keyword evidence="5" id="KW-0865">Zymogen</keyword>
<dbReference type="PROSITE" id="PS00139">
    <property type="entry name" value="THIOL_PROTEASE_CYS"/>
    <property type="match status" value="1"/>
</dbReference>
<feature type="chain" id="PRO_5043440059" description="Cathepsin L" evidence="7">
    <location>
        <begin position="20"/>
        <end position="331"/>
    </location>
</feature>
<dbReference type="FunFam" id="3.90.70.10:FF:000103">
    <property type="entry name" value="Hypothetical LOC496748"/>
    <property type="match status" value="1"/>
</dbReference>
<dbReference type="InterPro" id="IPR025661">
    <property type="entry name" value="Pept_asp_AS"/>
</dbReference>
<keyword evidence="7" id="KW-0732">Signal</keyword>
<dbReference type="Proteomes" id="UP000824782">
    <property type="component" value="Unassembled WGS sequence"/>
</dbReference>
<accession>A0AAV7BTG4</accession>
<feature type="signal peptide" evidence="7">
    <location>
        <begin position="1"/>
        <end position="19"/>
    </location>
</feature>
<name>A0AAV7BTG4_ENGPU</name>
<dbReference type="SMART" id="SM00848">
    <property type="entry name" value="Inhibitor_I29"/>
    <property type="match status" value="1"/>
</dbReference>
<keyword evidence="11" id="KW-1185">Reference proteome</keyword>
<proteinExistence type="inferred from homology"/>
<dbReference type="InterPro" id="IPR000169">
    <property type="entry name" value="Pept_cys_AS"/>
</dbReference>
<sequence>MYLQKLVLVLSAVIGCVLSADFLHKEWEEWKTKHEKKYGSFHDEMYRRKAWEATWSKVQKHNELADQGLSRYRMCMNQFADMTPAERTSRKCFSSRRAPSQYDAPVQDYPINHNIPKSVDWRDSNCVTHVKNQAMCGSCWAFAAVSVLESHHCIKSKELVEFSEQQLVDCDSKNKGCCGGMPEDGMAYISSHGIMKAKDYEYSAKQDSCEFKPDNAMNLNVTKYFILPEEDNMAMSVAFGGPIAVGIDASDDFQMYCNGIFEGDCSQSPGHAVVIVGYGTEHDNKSDEDIDYWIVRNSWGAGWGDQGYVKMRRNVNLCGIGSHASSVDLAH</sequence>
<keyword evidence="4" id="KW-0788">Thiol protease</keyword>
<evidence type="ECO:0000259" key="8">
    <source>
        <dbReference type="SMART" id="SM00645"/>
    </source>
</evidence>
<dbReference type="SUPFAM" id="SSF54001">
    <property type="entry name" value="Cysteine proteinases"/>
    <property type="match status" value="1"/>
</dbReference>
<gene>
    <name evidence="10" type="ORF">GDO81_009746</name>
</gene>
<evidence type="ECO:0000256" key="4">
    <source>
        <dbReference type="ARBA" id="ARBA00022807"/>
    </source>
</evidence>
<dbReference type="GO" id="GO:0006508">
    <property type="term" value="P:proteolysis"/>
    <property type="evidence" value="ECO:0007669"/>
    <property type="project" value="UniProtKB-KW"/>
</dbReference>
<dbReference type="InterPro" id="IPR013128">
    <property type="entry name" value="Peptidase_C1A"/>
</dbReference>
<dbReference type="InterPro" id="IPR013201">
    <property type="entry name" value="Prot_inhib_I29"/>
</dbReference>
<dbReference type="Pfam" id="PF08246">
    <property type="entry name" value="Inhibitor_I29"/>
    <property type="match status" value="1"/>
</dbReference>
<evidence type="ECO:0000256" key="7">
    <source>
        <dbReference type="SAM" id="SignalP"/>
    </source>
</evidence>
<dbReference type="PANTHER" id="PTHR12411">
    <property type="entry name" value="CYSTEINE PROTEASE FAMILY C1-RELATED"/>
    <property type="match status" value="1"/>
</dbReference>
<dbReference type="AlphaFoldDB" id="A0AAV7BTG4"/>
<evidence type="ECO:0000256" key="5">
    <source>
        <dbReference type="ARBA" id="ARBA00023145"/>
    </source>
</evidence>
<feature type="domain" description="Peptidase C1A papain C-terminal" evidence="8">
    <location>
        <begin position="115"/>
        <end position="328"/>
    </location>
</feature>